<feature type="compositionally biased region" description="Basic residues" evidence="1">
    <location>
        <begin position="101"/>
        <end position="110"/>
    </location>
</feature>
<keyword evidence="3" id="KW-1185">Reference proteome</keyword>
<evidence type="ECO:0000313" key="2">
    <source>
        <dbReference type="EMBL" id="MET9846657.1"/>
    </source>
</evidence>
<reference evidence="2 3" key="1">
    <citation type="submission" date="2024-06" db="EMBL/GenBank/DDBJ databases">
        <title>The Natural Products Discovery Center: Release of the First 8490 Sequenced Strains for Exploring Actinobacteria Biosynthetic Diversity.</title>
        <authorList>
            <person name="Kalkreuter E."/>
            <person name="Kautsar S.A."/>
            <person name="Yang D."/>
            <person name="Bader C.D."/>
            <person name="Teijaro C.N."/>
            <person name="Fluegel L."/>
            <person name="Davis C.M."/>
            <person name="Simpson J.R."/>
            <person name="Lauterbach L."/>
            <person name="Steele A.D."/>
            <person name="Gui C."/>
            <person name="Meng S."/>
            <person name="Li G."/>
            <person name="Viehrig K."/>
            <person name="Ye F."/>
            <person name="Su P."/>
            <person name="Kiefer A.F."/>
            <person name="Nichols A."/>
            <person name="Cepeda A.J."/>
            <person name="Yan W."/>
            <person name="Fan B."/>
            <person name="Jiang Y."/>
            <person name="Adhikari A."/>
            <person name="Zheng C.-J."/>
            <person name="Schuster L."/>
            <person name="Cowan T.M."/>
            <person name="Smanski M.J."/>
            <person name="Chevrette M.G."/>
            <person name="De Carvalho L.P.S."/>
            <person name="Shen B."/>
        </authorList>
    </citation>
    <scope>NUCLEOTIDE SEQUENCE [LARGE SCALE GENOMIC DNA]</scope>
    <source>
        <strain evidence="2 3">NPDC006434</strain>
    </source>
</reference>
<dbReference type="Proteomes" id="UP001550210">
    <property type="component" value="Unassembled WGS sequence"/>
</dbReference>
<dbReference type="RefSeq" id="WP_355397941.1">
    <property type="nucleotide sequence ID" value="NZ_JBEXPZ010000023.1"/>
</dbReference>
<sequence length="110" mass="12205">MRTPRGWDLLGAPYYSEPQGEPPRPSLPVFTPATLPERYLTRKQVEELGLTPGPAAGVLRWTPPGGVVQKECAVFDRLSARPTPPREPDLFDAVKEEQRRPRARRGGSCA</sequence>
<evidence type="ECO:0000313" key="3">
    <source>
        <dbReference type="Proteomes" id="UP001550210"/>
    </source>
</evidence>
<accession>A0ABV2UYL8</accession>
<organism evidence="2 3">
    <name type="scientific">Streptomyces ossamyceticus</name>
    <dbReference type="NCBI Taxonomy" id="249581"/>
    <lineage>
        <taxon>Bacteria</taxon>
        <taxon>Bacillati</taxon>
        <taxon>Actinomycetota</taxon>
        <taxon>Actinomycetes</taxon>
        <taxon>Kitasatosporales</taxon>
        <taxon>Streptomycetaceae</taxon>
        <taxon>Streptomyces</taxon>
    </lineage>
</organism>
<feature type="region of interest" description="Disordered" evidence="1">
    <location>
        <begin position="79"/>
        <end position="110"/>
    </location>
</feature>
<name>A0ABV2UYL8_9ACTN</name>
<gene>
    <name evidence="2" type="ORF">ABZZ21_19225</name>
</gene>
<feature type="region of interest" description="Disordered" evidence="1">
    <location>
        <begin position="1"/>
        <end position="27"/>
    </location>
</feature>
<evidence type="ECO:0000256" key="1">
    <source>
        <dbReference type="SAM" id="MobiDB-lite"/>
    </source>
</evidence>
<dbReference type="EMBL" id="JBEXPZ010000023">
    <property type="protein sequence ID" value="MET9846657.1"/>
    <property type="molecule type" value="Genomic_DNA"/>
</dbReference>
<proteinExistence type="predicted"/>
<comment type="caution">
    <text evidence="2">The sequence shown here is derived from an EMBL/GenBank/DDBJ whole genome shotgun (WGS) entry which is preliminary data.</text>
</comment>
<feature type="compositionally biased region" description="Basic and acidic residues" evidence="1">
    <location>
        <begin position="84"/>
        <end position="100"/>
    </location>
</feature>
<protein>
    <submittedName>
        <fullName evidence="2">Uncharacterized protein</fullName>
    </submittedName>
</protein>